<dbReference type="STRING" id="1189612.A33Q_1404"/>
<dbReference type="eggNOG" id="COG5492">
    <property type="taxonomic scope" value="Bacteria"/>
</dbReference>
<dbReference type="Pfam" id="PF22352">
    <property type="entry name" value="K319L-like_PKD"/>
    <property type="match status" value="1"/>
</dbReference>
<keyword evidence="2" id="KW-1185">Reference proteome</keyword>
<comment type="caution">
    <text evidence="1">The sequence shown here is derived from an EMBL/GenBank/DDBJ whole genome shotgun (WGS) entry which is preliminary data.</text>
</comment>
<proteinExistence type="predicted"/>
<dbReference type="SUPFAM" id="SSF49299">
    <property type="entry name" value="PKD domain"/>
    <property type="match status" value="1"/>
</dbReference>
<reference evidence="1 2" key="1">
    <citation type="journal article" date="2013" name="Genome Announc.">
        <title>Draft Genome Sequence of Indibacter alkaliphilus Strain LW1T, Isolated from Lonar Lake, a Haloalkaline Lake in the Buldana District of Maharashtra, India.</title>
        <authorList>
            <person name="Singh A."/>
            <person name="Kumar Jangir P."/>
            <person name="Sharma R."/>
            <person name="Singh A."/>
            <person name="Kumar Pinnaka A."/>
            <person name="Shivaji S."/>
        </authorList>
    </citation>
    <scope>NUCLEOTIDE SEQUENCE [LARGE SCALE GENOMIC DNA]</scope>
    <source>
        <strain evidence="2">CCUG 57479 / KCTC 22604 / LW1</strain>
    </source>
</reference>
<organism evidence="1 2">
    <name type="scientific">Indibacter alkaliphilus (strain CCUG 57479 / KCTC 22604 / LW1)</name>
    <dbReference type="NCBI Taxonomy" id="1189612"/>
    <lineage>
        <taxon>Bacteria</taxon>
        <taxon>Pseudomonadati</taxon>
        <taxon>Bacteroidota</taxon>
        <taxon>Cytophagia</taxon>
        <taxon>Cytophagales</taxon>
        <taxon>Cyclobacteriaceae</taxon>
    </lineage>
</organism>
<dbReference type="Gene3D" id="2.60.40.10">
    <property type="entry name" value="Immunoglobulins"/>
    <property type="match status" value="1"/>
</dbReference>
<name>S2DNE4_INDAL</name>
<dbReference type="AlphaFoldDB" id="S2DNE4"/>
<evidence type="ECO:0000313" key="1">
    <source>
        <dbReference type="EMBL" id="EOZ98750.1"/>
    </source>
</evidence>
<sequence>MLQNKLVANAGTDREIQVNTPVQLDGSGSSDGNQLPFTYHWTFKSRPANSTAALTNHTQEKPGFTPDQLGLYEVELKIANQTGEKTATVKLTAVAGAPASNVINQDITQDRVLEDINEDPNVPDYIVTADIAVKAKLTVMPGVVIAFEDKKGLHINQSGALIAKGTAEKKVVFTGKQATKGYWSGIAFTNNNPLNELLHVEINYAGSHPIHPMPQATAIGVSELSFLKLSHTAIQHSSSNGLWVRNSGIIQFSNNVFRHNESINITLPVKEAHKLDSESIIEAKNETVNYVELLGSEIEEDVEIVWKKLQNNVKYRIKGDMVIKSALTIEKGVKIGVAPDKYIRVITDGSLMAKGSSDEPIVFDVFPAGTQKWRGLVVSSSKYVNRLEWVEIKNAGNGQAGSGVDKSAAIGVSNVHGNIIHLKHVKIQDSDGYGVFVHQAGMLGEFDQVTFSGIKNHVMALPISNVRGIQESQITTSNNLKNSIEVFEGNINLTGETLWGPLSGGVTYYLPKSMQVLSGSGLRLLPGTKIEFGQDALLTINSGAFFTSVGTPELPVELKGEGDQRGYWTGILIKSNSLKNIIRYSVISGGGSQPMPGLGHGRANIAVTAGTSASLNITYSKIEKGSGWGIIVESNFGAKLNGDANTINEFEDMTLGAVIRL</sequence>
<dbReference type="InterPro" id="IPR035986">
    <property type="entry name" value="PKD_dom_sf"/>
</dbReference>
<dbReference type="PANTHER" id="PTHR41339:SF1">
    <property type="entry name" value="SECRETED PROTEIN"/>
    <property type="match status" value="1"/>
</dbReference>
<protein>
    <submittedName>
        <fullName evidence="1">PKD domain containing protein</fullName>
    </submittedName>
</protein>
<gene>
    <name evidence="1" type="ORF">A33Q_1404</name>
</gene>
<accession>S2DNE4</accession>
<dbReference type="Proteomes" id="UP000006073">
    <property type="component" value="Unassembled WGS sequence"/>
</dbReference>
<dbReference type="EMBL" id="ALWO02000023">
    <property type="protein sequence ID" value="EOZ98750.1"/>
    <property type="molecule type" value="Genomic_DNA"/>
</dbReference>
<dbReference type="InterPro" id="IPR013783">
    <property type="entry name" value="Ig-like_fold"/>
</dbReference>
<dbReference type="PANTHER" id="PTHR41339">
    <property type="entry name" value="LIPL48"/>
    <property type="match status" value="1"/>
</dbReference>
<evidence type="ECO:0000313" key="2">
    <source>
        <dbReference type="Proteomes" id="UP000006073"/>
    </source>
</evidence>